<dbReference type="EMBL" id="AP009510">
    <property type="protein sequence ID" value="BAG14036.2"/>
    <property type="molecule type" value="Genomic_DNA"/>
</dbReference>
<keyword evidence="1" id="KW-0808">Transferase</keyword>
<name>A0ACA8KPL6_ENDTX</name>
<keyword evidence="1" id="KW-0418">Kinase</keyword>
<protein>
    <submittedName>
        <fullName evidence="1">Guanylate kinase</fullName>
    </submittedName>
</protein>
<evidence type="ECO:0000313" key="1">
    <source>
        <dbReference type="EMBL" id="BAG14036.2"/>
    </source>
</evidence>
<dbReference type="Proteomes" id="UP000001691">
    <property type="component" value="Chromosome"/>
</dbReference>
<gene>
    <name evidence="1" type="ordered locus">TGRD_543</name>
</gene>
<keyword evidence="2" id="KW-1185">Reference proteome</keyword>
<organism evidence="1 2">
    <name type="scientific">Endomicrobium trichonymphae</name>
    <dbReference type="NCBI Taxonomy" id="1408204"/>
    <lineage>
        <taxon>Bacteria</taxon>
        <taxon>Pseudomonadati</taxon>
        <taxon>Elusimicrobiota</taxon>
        <taxon>Endomicrobiia</taxon>
        <taxon>Endomicrobiales</taxon>
        <taxon>Endomicrobiaceae</taxon>
        <taxon>Candidatus Endomicrobiellum</taxon>
    </lineage>
</organism>
<proteinExistence type="predicted"/>
<evidence type="ECO:0000313" key="2">
    <source>
        <dbReference type="Proteomes" id="UP000001691"/>
    </source>
</evidence>
<accession>A0ACA8KPL6</accession>
<sequence length="209" mass="23859">MNKRLNNSSAKSLGNIIIISAPSGAGKTAICNAVVKSSRNVVYSVSYTTRCPRKDETNGGEYFFIDRTEFQKMIEEGKFAEWAKVHGNYYGTSKVFLGKMLKMKKNILMDVDIQGGMSIKKQYPGACMIFVMPPDLKTLKERLVSRNKDHKKIIKMRLGNAVEEVKSVQKYEYLVINDKLDKAVIAVKTIIKSLKYKIQKNKKYFNDFF</sequence>
<reference evidence="2" key="1">
    <citation type="journal article" date="2008" name="Proc. Natl. Acad. Sci. U.S.A.">
        <title>Complete genome of the uncultured termite group 1 bacteria in a single host protist cell.</title>
        <authorList>
            <person name="Hongoh Y."/>
            <person name="Sharma V.K."/>
            <person name="Prakash T."/>
            <person name="Noda S."/>
            <person name="Taylor T.D."/>
            <person name="Kudo T."/>
            <person name="Sakaki Y."/>
            <person name="Toyoda A."/>
            <person name="Hattori M."/>
            <person name="Ohkuma M."/>
        </authorList>
    </citation>
    <scope>NUCLEOTIDE SEQUENCE [LARGE SCALE GENOMIC DNA]</scope>
    <source>
        <strain evidence="2">Rs-D17 genomovar Ri2008</strain>
    </source>
</reference>